<accession>A0ABY5TLD2</accession>
<reference evidence="3" key="1">
    <citation type="submission" date="2022-08" db="EMBL/GenBank/DDBJ databases">
        <title>Catabolic pathway analysis in culturable SAR92 clade bacteria reveals their overlooked roles in DMSP degradation in coastal seas.</title>
        <authorList>
            <person name="He X."/>
            <person name="Zhang X."/>
            <person name="Zhang Y."/>
        </authorList>
    </citation>
    <scope>NUCLEOTIDE SEQUENCE</scope>
    <source>
        <strain evidence="3">H455</strain>
    </source>
</reference>
<keyword evidence="4" id="KW-1185">Reference proteome</keyword>
<dbReference type="CDD" id="cd01449">
    <property type="entry name" value="TST_Repeat_2"/>
    <property type="match status" value="1"/>
</dbReference>
<dbReference type="InterPro" id="IPR051126">
    <property type="entry name" value="Thiosulfate_sulfurtransferase"/>
</dbReference>
<gene>
    <name evidence="3" type="ORF">NYF23_11240</name>
</gene>
<dbReference type="PANTHER" id="PTHR43855">
    <property type="entry name" value="THIOSULFATE SULFURTRANSFERASE"/>
    <property type="match status" value="1"/>
</dbReference>
<keyword evidence="1" id="KW-0677">Repeat</keyword>
<evidence type="ECO:0000256" key="1">
    <source>
        <dbReference type="ARBA" id="ARBA00022737"/>
    </source>
</evidence>
<name>A0ABY5TLD2_9GAMM</name>
<evidence type="ECO:0000313" key="4">
    <source>
        <dbReference type="Proteomes" id="UP001059934"/>
    </source>
</evidence>
<dbReference type="PROSITE" id="PS50206">
    <property type="entry name" value="RHODANESE_3"/>
    <property type="match status" value="2"/>
</dbReference>
<dbReference type="SMART" id="SM00450">
    <property type="entry name" value="RHOD"/>
    <property type="match status" value="2"/>
</dbReference>
<dbReference type="InterPro" id="IPR036873">
    <property type="entry name" value="Rhodanese-like_dom_sf"/>
</dbReference>
<dbReference type="EMBL" id="CP103416">
    <property type="protein sequence ID" value="UVW34577.1"/>
    <property type="molecule type" value="Genomic_DNA"/>
</dbReference>
<evidence type="ECO:0000313" key="3">
    <source>
        <dbReference type="EMBL" id="UVW34577.1"/>
    </source>
</evidence>
<dbReference type="Proteomes" id="UP001059934">
    <property type="component" value="Chromosome"/>
</dbReference>
<organism evidence="3 4">
    <name type="scientific">SAR92 clade bacterium H455</name>
    <dbReference type="NCBI Taxonomy" id="2974818"/>
    <lineage>
        <taxon>Bacteria</taxon>
        <taxon>Pseudomonadati</taxon>
        <taxon>Pseudomonadota</taxon>
        <taxon>Gammaproteobacteria</taxon>
        <taxon>Cellvibrionales</taxon>
        <taxon>Porticoccaceae</taxon>
        <taxon>SAR92 clade</taxon>
    </lineage>
</organism>
<sequence length="275" mass="30046">MSTDIPRLLEPALLDTILGSAPDKDNLIIVDLCSDALYRQKHVPGAVHLQPGSLMAGTAPYPGKLPAVEQLENIIQYLGIDGDSHVVIYDDEGGGWAGRFAWTLDLLGYHNWSYLNGGIVAWIKEGFVTEAQANQRVASETKISIANPGVLISADQIIGQLDNSDFVVWDARSPGEYSGDMVRSARGGHIPGAINIEWTELMDSQRNLRIRDDAEAILTAAGLSKNKTITTHCQSHHRSGFTYMVARILGRNNISAYDGSWAEWGSLDYTPIERG</sequence>
<dbReference type="InterPro" id="IPR001307">
    <property type="entry name" value="Thiosulphate_STrfase_CS"/>
</dbReference>
<dbReference type="InterPro" id="IPR001763">
    <property type="entry name" value="Rhodanese-like_dom"/>
</dbReference>
<dbReference type="Gene3D" id="3.40.250.10">
    <property type="entry name" value="Rhodanese-like domain"/>
    <property type="match status" value="2"/>
</dbReference>
<proteinExistence type="predicted"/>
<dbReference type="Pfam" id="PF00581">
    <property type="entry name" value="Rhodanese"/>
    <property type="match status" value="2"/>
</dbReference>
<evidence type="ECO:0000259" key="2">
    <source>
        <dbReference type="PROSITE" id="PS50206"/>
    </source>
</evidence>
<feature type="domain" description="Rhodanese" evidence="2">
    <location>
        <begin position="162"/>
        <end position="273"/>
    </location>
</feature>
<dbReference type="SUPFAM" id="SSF52821">
    <property type="entry name" value="Rhodanese/Cell cycle control phosphatase"/>
    <property type="match status" value="2"/>
</dbReference>
<feature type="domain" description="Rhodanese" evidence="2">
    <location>
        <begin position="23"/>
        <end position="131"/>
    </location>
</feature>
<dbReference type="PANTHER" id="PTHR43855:SF1">
    <property type="entry name" value="THIOSULFATE SULFURTRANSFERASE"/>
    <property type="match status" value="1"/>
</dbReference>
<protein>
    <submittedName>
        <fullName evidence="3">Rhodanese-like domain-containing protein</fullName>
    </submittedName>
</protein>
<dbReference type="PROSITE" id="PS00380">
    <property type="entry name" value="RHODANESE_1"/>
    <property type="match status" value="1"/>
</dbReference>
<dbReference type="CDD" id="cd01448">
    <property type="entry name" value="TST_Repeat_1"/>
    <property type="match status" value="1"/>
</dbReference>